<dbReference type="AlphaFoldDB" id="A0AAN7PNE1"/>
<organism evidence="11 12">
    <name type="scientific">Aquatica leii</name>
    <dbReference type="NCBI Taxonomy" id="1421715"/>
    <lineage>
        <taxon>Eukaryota</taxon>
        <taxon>Metazoa</taxon>
        <taxon>Ecdysozoa</taxon>
        <taxon>Arthropoda</taxon>
        <taxon>Hexapoda</taxon>
        <taxon>Insecta</taxon>
        <taxon>Pterygota</taxon>
        <taxon>Neoptera</taxon>
        <taxon>Endopterygota</taxon>
        <taxon>Coleoptera</taxon>
        <taxon>Polyphaga</taxon>
        <taxon>Elateriformia</taxon>
        <taxon>Elateroidea</taxon>
        <taxon>Lampyridae</taxon>
        <taxon>Luciolinae</taxon>
        <taxon>Aquatica</taxon>
    </lineage>
</organism>
<keyword evidence="3 7" id="KW-1133">Transmembrane helix</keyword>
<evidence type="ECO:0000256" key="2">
    <source>
        <dbReference type="ARBA" id="ARBA00022692"/>
    </source>
</evidence>
<reference evidence="12" key="1">
    <citation type="submission" date="2023-01" db="EMBL/GenBank/DDBJ databases">
        <title>Key to firefly adult light organ development and bioluminescence: homeobox transcription factors regulate luciferase expression and transportation to peroxisome.</title>
        <authorList>
            <person name="Fu X."/>
        </authorList>
    </citation>
    <scope>NUCLEOTIDE SEQUENCE [LARGE SCALE GENOMIC DNA]</scope>
</reference>
<feature type="domain" description="Ig-like" evidence="9">
    <location>
        <begin position="460"/>
        <end position="535"/>
    </location>
</feature>
<feature type="domain" description="Ig-like" evidence="9">
    <location>
        <begin position="162"/>
        <end position="254"/>
    </location>
</feature>
<dbReference type="EMBL" id="JARPUR010000001">
    <property type="protein sequence ID" value="KAK4885036.1"/>
    <property type="molecule type" value="Genomic_DNA"/>
</dbReference>
<dbReference type="InterPro" id="IPR003599">
    <property type="entry name" value="Ig_sub"/>
</dbReference>
<feature type="domain" description="Ig-like" evidence="9">
    <location>
        <begin position="264"/>
        <end position="358"/>
    </location>
</feature>
<dbReference type="PANTHER" id="PTHR23278">
    <property type="entry name" value="SIDESTEP PROTEIN"/>
    <property type="match status" value="1"/>
</dbReference>
<dbReference type="Pfam" id="PF07686">
    <property type="entry name" value="V-set"/>
    <property type="match status" value="1"/>
</dbReference>
<evidence type="ECO:0000256" key="4">
    <source>
        <dbReference type="ARBA" id="ARBA00023136"/>
    </source>
</evidence>
<dbReference type="GO" id="GO:0016020">
    <property type="term" value="C:membrane"/>
    <property type="evidence" value="ECO:0007669"/>
    <property type="project" value="UniProtKB-SubCell"/>
</dbReference>
<evidence type="ECO:0000313" key="12">
    <source>
        <dbReference type="Proteomes" id="UP001353858"/>
    </source>
</evidence>
<dbReference type="InterPro" id="IPR036116">
    <property type="entry name" value="FN3_sf"/>
</dbReference>
<protein>
    <recommendedName>
        <fullName evidence="13">Nephrin/kirre</fullName>
    </recommendedName>
</protein>
<dbReference type="Pfam" id="PF13927">
    <property type="entry name" value="Ig_3"/>
    <property type="match status" value="1"/>
</dbReference>
<dbReference type="InterPro" id="IPR007110">
    <property type="entry name" value="Ig-like_dom"/>
</dbReference>
<evidence type="ECO:0000256" key="3">
    <source>
        <dbReference type="ARBA" id="ARBA00022989"/>
    </source>
</evidence>
<evidence type="ECO:0000259" key="9">
    <source>
        <dbReference type="PROSITE" id="PS50835"/>
    </source>
</evidence>
<evidence type="ECO:0000259" key="10">
    <source>
        <dbReference type="PROSITE" id="PS50853"/>
    </source>
</evidence>
<accession>A0AAN7PNE1</accession>
<dbReference type="Pfam" id="PF08205">
    <property type="entry name" value="C2-set_2"/>
    <property type="match status" value="1"/>
</dbReference>
<dbReference type="Gene3D" id="2.60.40.10">
    <property type="entry name" value="Immunoglobulins"/>
    <property type="match status" value="5"/>
</dbReference>
<feature type="region of interest" description="Disordered" evidence="6">
    <location>
        <begin position="725"/>
        <end position="752"/>
    </location>
</feature>
<dbReference type="InterPro" id="IPR013783">
    <property type="entry name" value="Ig-like_fold"/>
</dbReference>
<feature type="signal peptide" evidence="8">
    <location>
        <begin position="1"/>
        <end position="25"/>
    </location>
</feature>
<proteinExistence type="predicted"/>
<dbReference type="InterPro" id="IPR036179">
    <property type="entry name" value="Ig-like_dom_sf"/>
</dbReference>
<dbReference type="PROSITE" id="PS50835">
    <property type="entry name" value="IG_LIKE"/>
    <property type="match status" value="5"/>
</dbReference>
<feature type="transmembrane region" description="Helical" evidence="7">
    <location>
        <begin position="667"/>
        <end position="690"/>
    </location>
</feature>
<keyword evidence="5" id="KW-1015">Disulfide bond</keyword>
<feature type="domain" description="Fibronectin type-III" evidence="10">
    <location>
        <begin position="557"/>
        <end position="652"/>
    </location>
</feature>
<comment type="caution">
    <text evidence="11">The sequence shown here is derived from an EMBL/GenBank/DDBJ whole genome shotgun (WGS) entry which is preliminary data.</text>
</comment>
<evidence type="ECO:0000256" key="7">
    <source>
        <dbReference type="SAM" id="Phobius"/>
    </source>
</evidence>
<dbReference type="SMART" id="SM00408">
    <property type="entry name" value="IGc2"/>
    <property type="match status" value="5"/>
</dbReference>
<gene>
    <name evidence="11" type="ORF">RN001_001307</name>
</gene>
<dbReference type="InterPro" id="IPR013162">
    <property type="entry name" value="CD80_C2-set"/>
</dbReference>
<keyword evidence="4 7" id="KW-0472">Membrane</keyword>
<evidence type="ECO:0000256" key="8">
    <source>
        <dbReference type="SAM" id="SignalP"/>
    </source>
</evidence>
<name>A0AAN7PNE1_9COLE</name>
<dbReference type="InterPro" id="IPR003598">
    <property type="entry name" value="Ig_sub2"/>
</dbReference>
<feature type="domain" description="Ig-like" evidence="9">
    <location>
        <begin position="363"/>
        <end position="453"/>
    </location>
</feature>
<comment type="subcellular location">
    <subcellularLocation>
        <location evidence="1">Membrane</location>
        <topology evidence="1">Single-pass membrane protein</topology>
    </subcellularLocation>
</comment>
<feature type="chain" id="PRO_5042825554" description="Nephrin/kirre" evidence="8">
    <location>
        <begin position="26"/>
        <end position="1004"/>
    </location>
</feature>
<dbReference type="InterPro" id="IPR013106">
    <property type="entry name" value="Ig_V-set"/>
</dbReference>
<evidence type="ECO:0000256" key="6">
    <source>
        <dbReference type="SAM" id="MobiDB-lite"/>
    </source>
</evidence>
<evidence type="ECO:0008006" key="13">
    <source>
        <dbReference type="Google" id="ProtNLM"/>
    </source>
</evidence>
<dbReference type="PANTHER" id="PTHR23278:SF28">
    <property type="entry name" value="SIDESTEP IV, ISOFORM C"/>
    <property type="match status" value="1"/>
</dbReference>
<evidence type="ECO:0000256" key="1">
    <source>
        <dbReference type="ARBA" id="ARBA00004167"/>
    </source>
</evidence>
<evidence type="ECO:0000256" key="5">
    <source>
        <dbReference type="ARBA" id="ARBA00023157"/>
    </source>
</evidence>
<dbReference type="Proteomes" id="UP001353858">
    <property type="component" value="Unassembled WGS sequence"/>
</dbReference>
<dbReference type="SUPFAM" id="SSF48726">
    <property type="entry name" value="Immunoglobulin"/>
    <property type="match status" value="5"/>
</dbReference>
<feature type="domain" description="Ig-like" evidence="9">
    <location>
        <begin position="58"/>
        <end position="154"/>
    </location>
</feature>
<feature type="compositionally biased region" description="Polar residues" evidence="6">
    <location>
        <begin position="727"/>
        <end position="748"/>
    </location>
</feature>
<dbReference type="Pfam" id="PF13895">
    <property type="entry name" value="Ig_2"/>
    <property type="match status" value="1"/>
</dbReference>
<evidence type="ECO:0000313" key="11">
    <source>
        <dbReference type="EMBL" id="KAK4885036.1"/>
    </source>
</evidence>
<dbReference type="PROSITE" id="PS50853">
    <property type="entry name" value="FN3"/>
    <property type="match status" value="1"/>
</dbReference>
<keyword evidence="2 7" id="KW-0812">Transmembrane</keyword>
<keyword evidence="8" id="KW-0732">Signal</keyword>
<keyword evidence="12" id="KW-1185">Reference proteome</keyword>
<dbReference type="SUPFAM" id="SSF49265">
    <property type="entry name" value="Fibronectin type III"/>
    <property type="match status" value="1"/>
</dbReference>
<dbReference type="InterPro" id="IPR003961">
    <property type="entry name" value="FN3_dom"/>
</dbReference>
<dbReference type="SMART" id="SM00409">
    <property type="entry name" value="IG"/>
    <property type="match status" value="4"/>
</dbReference>
<sequence length="1004" mass="112058">MKTLRGSIRYCFIIVLLTKTSFVSPVFNGISESSVTNELDRPIPMKDVQGVLAKKQGLPCDITPRDRDDAVAMVLWFKESIGEPLYSFDVRSRQFNQAKLWSSPAVFGPRAYFRSTTNPATLLISEIQLSDEGIYRCRVDFRNSPTRNSKVNFTVIVPPNRPVIYDGKRRDRTTLLEAYNEGSDVNLICEASGGRPRPNVTWYSENTLIDDSFEFRPDGVVVNHLNFPNIGRQHLNTRLICQASNTILTSPTTNVVILNINLKPQTVHILTKEKQVSADKRYEIECRTSGSRPEAVITWWKGSRPIKRLAKNFSEMNNQSLSILTFVPVIDDDGKYLTCRAENPSIPDSALEDKWRLNVHYMPVVMLKMGSSLNPEDIKEGDDVYFECNIRSNPKAYKLSWFHNGAEIHHNVSAGVILSDQSLVLQSVTRATAGEFTCMAANAEGRGTSNPVTLIVRYAPICAQEREELFGALKQETVMLKCQVDANPAIVTFHWTFNNSGDLTEVPASRFTSELTTSRLNYTPVSDMEYGTLSCWGDNEVGYQRNPCVFQIVAAGRPFPLLNCTVMNQTSDSLQVECIESFDGGLPQSFLMEILELPLLELRLNATTYKTPPTFYAEGLEPGISYRILLYAINAKGRSDPAVIDAITFKGVAKYTGSSASIPVSPLFLGLLGAAGILAAGVCLVLAALCRRHYSRPCHRPDSNTKHVPMEAVIAADDLIIDGSVTGVRSPTTPDTTLSESIRNGTSVEDTDPDIIRNQYERRSGLGFTKIYQLPNTKEDEENEDETDDYDFKHVAKETHVPNQTVYRSLQRPTRNSLSGMQGSQSLTHKLSLQQIHSRSLIIILHRTNAIINQFSQMDFFKVVSSIEKNGVNVCVVPHKWEAAQVLKWSIHLKPSTRESLRCNVASAPEDWSSISIEETLLEIREEMTSIITEIKNIKTSMTRDTAKFNISLDQISERLGELRSATSVVIAKPSETDLLSLISFPSTSSEEIGIGKGNNERFN</sequence>